<feature type="domain" description="KOW" evidence="9">
    <location>
        <begin position="126"/>
        <end position="153"/>
    </location>
</feature>
<evidence type="ECO:0000256" key="3">
    <source>
        <dbReference type="ARBA" id="ARBA00023015"/>
    </source>
</evidence>
<protein>
    <recommendedName>
        <fullName evidence="5 6">Transcription termination/antitermination protein NusG</fullName>
    </recommendedName>
</protein>
<gene>
    <name evidence="5 10" type="primary">nusG</name>
</gene>
<evidence type="ECO:0000259" key="8">
    <source>
        <dbReference type="SMART" id="SM00738"/>
    </source>
</evidence>
<evidence type="ECO:0000256" key="7">
    <source>
        <dbReference type="RuleBase" id="RU000538"/>
    </source>
</evidence>
<dbReference type="SMART" id="SM00739">
    <property type="entry name" value="KOW"/>
    <property type="match status" value="1"/>
</dbReference>
<dbReference type="InterPro" id="IPR006645">
    <property type="entry name" value="NGN-like_dom"/>
</dbReference>
<dbReference type="CDD" id="cd09891">
    <property type="entry name" value="NGN_Bact_1"/>
    <property type="match status" value="1"/>
</dbReference>
<feature type="domain" description="NusG-like N-terminal" evidence="8">
    <location>
        <begin position="5"/>
        <end position="114"/>
    </location>
</feature>
<dbReference type="FunFam" id="2.30.30.30:FF:000002">
    <property type="entry name" value="Transcription termination/antitermination factor NusG"/>
    <property type="match status" value="1"/>
</dbReference>
<dbReference type="InterPro" id="IPR043425">
    <property type="entry name" value="NusG-like"/>
</dbReference>
<name>A0A0H4TAA3_9BACT</name>
<evidence type="ECO:0000313" key="10">
    <source>
        <dbReference type="EMBL" id="AKQ03755.1"/>
    </source>
</evidence>
<keyword evidence="3 5" id="KW-0805">Transcription regulation</keyword>
<keyword evidence="1 5" id="KW-0806">Transcription termination</keyword>
<dbReference type="InterPro" id="IPR047050">
    <property type="entry name" value="NGN"/>
</dbReference>
<comment type="similarity">
    <text evidence="5 7">Belongs to the NusG family.</text>
</comment>
<dbReference type="GO" id="GO:0031564">
    <property type="term" value="P:transcription antitermination"/>
    <property type="evidence" value="ECO:0007669"/>
    <property type="project" value="UniProtKB-UniRule"/>
</dbReference>
<dbReference type="GO" id="GO:0005829">
    <property type="term" value="C:cytosol"/>
    <property type="evidence" value="ECO:0007669"/>
    <property type="project" value="TreeGrafter"/>
</dbReference>
<dbReference type="SUPFAM" id="SSF50104">
    <property type="entry name" value="Translation proteins SH3-like domain"/>
    <property type="match status" value="1"/>
</dbReference>
<evidence type="ECO:0000256" key="6">
    <source>
        <dbReference type="NCBIfam" id="TIGR00922"/>
    </source>
</evidence>
<dbReference type="Pfam" id="PF00467">
    <property type="entry name" value="KOW"/>
    <property type="match status" value="1"/>
</dbReference>
<sequence>MGQPEFRWYVVRTYSGHENKVKSFLEAELNDNEKIRIKIQDILVPTEKVFEVKDGKKKSKTKNFFPGYILVHAELDNQVKEFILNIPSVMGFLGNKNNPNPLQPDEVKRIVGRITQEEGDERMETIFRTGDLVKIIDGPFNNFSGTIQEVNEEKMKIKVMVSIFGRKTPVEIDFVQAELEK</sequence>
<organism evidence="10">
    <name type="scientific">uncultured Ignavibacteria bacterium Rifle_16ft_4_minimus_38491</name>
    <dbReference type="NCBI Taxonomy" id="1665105"/>
    <lineage>
        <taxon>Bacteria</taxon>
        <taxon>Pseudomonadati</taxon>
        <taxon>Ignavibacteriota</taxon>
        <taxon>Ignavibacteria</taxon>
        <taxon>environmental samples</taxon>
    </lineage>
</organism>
<dbReference type="PANTHER" id="PTHR30265">
    <property type="entry name" value="RHO-INTERACTING TRANSCRIPTION TERMINATION FACTOR NUSG"/>
    <property type="match status" value="1"/>
</dbReference>
<dbReference type="EMBL" id="KT007020">
    <property type="protein sequence ID" value="AKQ03755.1"/>
    <property type="molecule type" value="Genomic_DNA"/>
</dbReference>
<dbReference type="AlphaFoldDB" id="A0A0H4TAA3"/>
<dbReference type="SUPFAM" id="SSF82679">
    <property type="entry name" value="N-utilization substance G protein NusG, N-terminal domain"/>
    <property type="match status" value="1"/>
</dbReference>
<dbReference type="Gene3D" id="2.30.30.30">
    <property type="match status" value="1"/>
</dbReference>
<evidence type="ECO:0000256" key="5">
    <source>
        <dbReference type="HAMAP-Rule" id="MF_00948"/>
    </source>
</evidence>
<dbReference type="GO" id="GO:0006353">
    <property type="term" value="P:DNA-templated transcription termination"/>
    <property type="evidence" value="ECO:0007669"/>
    <property type="project" value="UniProtKB-UniRule"/>
</dbReference>
<dbReference type="PROSITE" id="PS01014">
    <property type="entry name" value="NUSG"/>
    <property type="match status" value="1"/>
</dbReference>
<dbReference type="InterPro" id="IPR008991">
    <property type="entry name" value="Translation_prot_SH3-like_sf"/>
</dbReference>
<keyword evidence="4 5" id="KW-0804">Transcription</keyword>
<dbReference type="PANTHER" id="PTHR30265:SF2">
    <property type="entry name" value="TRANSCRIPTION TERMINATION_ANTITERMINATION PROTEIN NUSG"/>
    <property type="match status" value="1"/>
</dbReference>
<accession>A0A0H4TAA3</accession>
<dbReference type="NCBIfam" id="TIGR00922">
    <property type="entry name" value="nusG"/>
    <property type="match status" value="1"/>
</dbReference>
<dbReference type="SMART" id="SM00738">
    <property type="entry name" value="NGN"/>
    <property type="match status" value="1"/>
</dbReference>
<evidence type="ECO:0000256" key="2">
    <source>
        <dbReference type="ARBA" id="ARBA00022814"/>
    </source>
</evidence>
<dbReference type="Gene3D" id="3.30.70.940">
    <property type="entry name" value="NusG, N-terminal domain"/>
    <property type="match status" value="1"/>
</dbReference>
<dbReference type="Pfam" id="PF02357">
    <property type="entry name" value="NusG"/>
    <property type="match status" value="1"/>
</dbReference>
<reference evidence="10" key="1">
    <citation type="journal article" date="2015" name="ISME J.">
        <title>Aquifer environment selects for microbial species cohorts in sediment and groundwater.</title>
        <authorList>
            <person name="Hug L.A."/>
            <person name="Thomas B.C."/>
            <person name="Brown C.T."/>
            <person name="Frischkorn K.R."/>
            <person name="Williams K.H."/>
            <person name="Tringe S.G."/>
            <person name="Banfield J.F."/>
        </authorList>
    </citation>
    <scope>NUCLEOTIDE SEQUENCE</scope>
</reference>
<dbReference type="InterPro" id="IPR001062">
    <property type="entry name" value="Transcrpt_antiterm_NusG"/>
</dbReference>
<proteinExistence type="inferred from homology"/>
<dbReference type="InterPro" id="IPR014722">
    <property type="entry name" value="Rib_uL2_dom2"/>
</dbReference>
<dbReference type="GO" id="GO:0032784">
    <property type="term" value="P:regulation of DNA-templated transcription elongation"/>
    <property type="evidence" value="ECO:0007669"/>
    <property type="project" value="InterPro"/>
</dbReference>
<comment type="function">
    <text evidence="5 7">Participates in transcription elongation, termination and antitermination.</text>
</comment>
<dbReference type="CDD" id="cd06091">
    <property type="entry name" value="KOW_NusG"/>
    <property type="match status" value="1"/>
</dbReference>
<dbReference type="InterPro" id="IPR036735">
    <property type="entry name" value="NGN_dom_sf"/>
</dbReference>
<dbReference type="InterPro" id="IPR015869">
    <property type="entry name" value="Transcrpt_antiterm_NusG_bac_CS"/>
</dbReference>
<evidence type="ECO:0000256" key="4">
    <source>
        <dbReference type="ARBA" id="ARBA00023163"/>
    </source>
</evidence>
<dbReference type="InterPro" id="IPR005824">
    <property type="entry name" value="KOW"/>
</dbReference>
<evidence type="ECO:0000256" key="1">
    <source>
        <dbReference type="ARBA" id="ARBA00022472"/>
    </source>
</evidence>
<dbReference type="GO" id="GO:0006354">
    <property type="term" value="P:DNA-templated transcription elongation"/>
    <property type="evidence" value="ECO:0007669"/>
    <property type="project" value="UniProtKB-UniRule"/>
</dbReference>
<dbReference type="PRINTS" id="PR00338">
    <property type="entry name" value="NUSGTNSCPFCT"/>
</dbReference>
<dbReference type="HAMAP" id="MF_00948">
    <property type="entry name" value="NusG"/>
    <property type="match status" value="1"/>
</dbReference>
<evidence type="ECO:0000259" key="9">
    <source>
        <dbReference type="SMART" id="SM00739"/>
    </source>
</evidence>
<keyword evidence="2 5" id="KW-0889">Transcription antitermination</keyword>